<organism evidence="1 2">
    <name type="scientific">Populus alba x Populus x berolinensis</name>
    <dbReference type="NCBI Taxonomy" id="444605"/>
    <lineage>
        <taxon>Eukaryota</taxon>
        <taxon>Viridiplantae</taxon>
        <taxon>Streptophyta</taxon>
        <taxon>Embryophyta</taxon>
        <taxon>Tracheophyta</taxon>
        <taxon>Spermatophyta</taxon>
        <taxon>Magnoliopsida</taxon>
        <taxon>eudicotyledons</taxon>
        <taxon>Gunneridae</taxon>
        <taxon>Pentapetalae</taxon>
        <taxon>rosids</taxon>
        <taxon>fabids</taxon>
        <taxon>Malpighiales</taxon>
        <taxon>Salicaceae</taxon>
        <taxon>Saliceae</taxon>
        <taxon>Populus</taxon>
    </lineage>
</organism>
<accession>A0AAD6QVZ8</accession>
<protein>
    <submittedName>
        <fullName evidence="1">Uncharacterized protein</fullName>
    </submittedName>
</protein>
<proteinExistence type="predicted"/>
<reference evidence="1" key="1">
    <citation type="journal article" date="2023" name="Mol. Ecol. Resour.">
        <title>Chromosome-level genome assembly of a triploid poplar Populus alba 'Berolinensis'.</title>
        <authorList>
            <person name="Chen S."/>
            <person name="Yu Y."/>
            <person name="Wang X."/>
            <person name="Wang S."/>
            <person name="Zhang T."/>
            <person name="Zhou Y."/>
            <person name="He R."/>
            <person name="Meng N."/>
            <person name="Wang Y."/>
            <person name="Liu W."/>
            <person name="Liu Z."/>
            <person name="Liu J."/>
            <person name="Guo Q."/>
            <person name="Huang H."/>
            <person name="Sederoff R.R."/>
            <person name="Wang G."/>
            <person name="Qu G."/>
            <person name="Chen S."/>
        </authorList>
    </citation>
    <scope>NUCLEOTIDE SEQUENCE</scope>
    <source>
        <strain evidence="1">SC-2020</strain>
    </source>
</reference>
<evidence type="ECO:0000313" key="2">
    <source>
        <dbReference type="Proteomes" id="UP001164929"/>
    </source>
</evidence>
<dbReference type="AlphaFoldDB" id="A0AAD6QVZ8"/>
<dbReference type="EMBL" id="JAQIZT010000005">
    <property type="protein sequence ID" value="KAJ6997629.1"/>
    <property type="molecule type" value="Genomic_DNA"/>
</dbReference>
<dbReference type="Proteomes" id="UP001164929">
    <property type="component" value="Chromosome 5"/>
</dbReference>
<gene>
    <name evidence="1" type="ORF">NC653_014014</name>
</gene>
<dbReference type="PROSITE" id="PS51257">
    <property type="entry name" value="PROKAR_LIPOPROTEIN"/>
    <property type="match status" value="1"/>
</dbReference>
<keyword evidence="2" id="KW-1185">Reference proteome</keyword>
<comment type="caution">
    <text evidence="1">The sequence shown here is derived from an EMBL/GenBank/DDBJ whole genome shotgun (WGS) entry which is preliminary data.</text>
</comment>
<evidence type="ECO:0000313" key="1">
    <source>
        <dbReference type="EMBL" id="KAJ6997629.1"/>
    </source>
</evidence>
<sequence>MYIAFERIFLYVILALQTIMISCKLSVVERKGGIMRIKQIHLANDYFLLGHP</sequence>
<name>A0AAD6QVZ8_9ROSI</name>